<organism evidence="2 3">
    <name type="scientific">Paragonimus heterotremus</name>
    <dbReference type="NCBI Taxonomy" id="100268"/>
    <lineage>
        <taxon>Eukaryota</taxon>
        <taxon>Metazoa</taxon>
        <taxon>Spiralia</taxon>
        <taxon>Lophotrochozoa</taxon>
        <taxon>Platyhelminthes</taxon>
        <taxon>Trematoda</taxon>
        <taxon>Digenea</taxon>
        <taxon>Plagiorchiida</taxon>
        <taxon>Troglotremata</taxon>
        <taxon>Troglotrematidae</taxon>
        <taxon>Paragonimus</taxon>
    </lineage>
</organism>
<feature type="region of interest" description="Disordered" evidence="1">
    <location>
        <begin position="823"/>
        <end position="843"/>
    </location>
</feature>
<dbReference type="OrthoDB" id="6258455at2759"/>
<evidence type="ECO:0000256" key="1">
    <source>
        <dbReference type="SAM" id="MobiDB-lite"/>
    </source>
</evidence>
<proteinExistence type="predicted"/>
<sequence>MQSTRPIPPKERRPIPSWSLLRRHSLIVPRNRLPLNKTERIQANVPCHLSTVERTQQLVESTQTELQVDPLVLARGERFRPKLLQFPTETCLKADYHEKYQCNTSLRLLKLNIDSHKLGPELIRVPPNFAFSSETISHLKSKLQLMVPLESIPMLWLPKATDHVHHLNHPARVELLSVEQLASLHPKPHSVDKVRKPMFKEPVPLISVSAPAPQFIMPTKLLTFPRDFYPDQHVSLVSGPRLIPLDSDFTTYCRTHEIKSTDHESSRRSFPLMKTSSTLPKFPVSSVDEAAMSDMQKEAQLADNEPERESSSHTDLSVMDTYPQGETNKVRPVIQKCVVNTGSQDIGTQFDFIGDSLDAFIFNEYVVDKDGIRFASVTEKQSLPEPLANKDIYLPIDDDTVPPPVFLDNFLNLNCTDDKQPFLNIQDESLNEWTTFVPQLPNFLSYTSEVKAAVPVSDLSHLGKLEIDARLTGSSLDPPKDQLTNTKLVHTATSPLPPEVTNQTELSTPPVVMTVDSVTSKMLAAPISSENAKQTDGLGDVWLGSDATHVRLDVVKTLSELDERLCAVDKVSTRLEEEYKRNQEILQTILQLNQQKQADVGSLVSEPQHPRPVPKICIHEPEISVQHINLNVNNEEKYGLKSKQAIDALSVTNEAVRNRPSSACRLPSKPVRKDVLVRSEVEQSVIHHRIPPVDLTSQNRPRASSASLYRKRDLARTQRRSTFSARRCDETIKFVDKVLSECVVTGTLAAPSVGNKPPKHNSRCDQRVSRGTAIRTSRNVSGRKTLPATQKISIGLAKSSDSRRPGHGLDTQQLYRGHASQVVGRKQSQPMGSSTLALQSDEEDQQTTILSDWSVGSNVKRILDRNDELICPISSCPSPVFSGSEITTKSTVKDSRPPITLRSVDESDQYTEDGAHSIGFIDWGEVDELLRES</sequence>
<evidence type="ECO:0000313" key="2">
    <source>
        <dbReference type="EMBL" id="KAF5397795.1"/>
    </source>
</evidence>
<dbReference type="Proteomes" id="UP000748531">
    <property type="component" value="Unassembled WGS sequence"/>
</dbReference>
<keyword evidence="3" id="KW-1185">Reference proteome</keyword>
<dbReference type="EMBL" id="LUCH01005763">
    <property type="protein sequence ID" value="KAF5397795.1"/>
    <property type="molecule type" value="Genomic_DNA"/>
</dbReference>
<protein>
    <submittedName>
        <fullName evidence="2">Uncharacterized protein</fullName>
    </submittedName>
</protein>
<comment type="caution">
    <text evidence="2">The sequence shown here is derived from an EMBL/GenBank/DDBJ whole genome shotgun (WGS) entry which is preliminary data.</text>
</comment>
<accession>A0A8J4WNY9</accession>
<feature type="compositionally biased region" description="Polar residues" evidence="1">
    <location>
        <begin position="695"/>
        <end position="707"/>
    </location>
</feature>
<name>A0A8J4WNY9_9TREM</name>
<gene>
    <name evidence="2" type="ORF">PHET_09184</name>
</gene>
<reference evidence="2" key="1">
    <citation type="submission" date="2019-05" db="EMBL/GenBank/DDBJ databases">
        <title>Annotation for the trematode Paragonimus heterotremus.</title>
        <authorList>
            <person name="Choi Y.-J."/>
        </authorList>
    </citation>
    <scope>NUCLEOTIDE SEQUENCE</scope>
    <source>
        <strain evidence="2">LC</strain>
    </source>
</reference>
<feature type="compositionally biased region" description="Polar residues" evidence="1">
    <location>
        <begin position="826"/>
        <end position="838"/>
    </location>
</feature>
<feature type="region of interest" description="Disordered" evidence="1">
    <location>
        <begin position="295"/>
        <end position="323"/>
    </location>
</feature>
<evidence type="ECO:0000313" key="3">
    <source>
        <dbReference type="Proteomes" id="UP000748531"/>
    </source>
</evidence>
<feature type="region of interest" description="Disordered" evidence="1">
    <location>
        <begin position="694"/>
        <end position="722"/>
    </location>
</feature>
<dbReference type="AlphaFoldDB" id="A0A8J4WNY9"/>